<protein>
    <recommendedName>
        <fullName evidence="3">Class II aldolase/adducin N-terminal domain-containing protein</fullName>
    </recommendedName>
</protein>
<dbReference type="AlphaFoldDB" id="X1D149"/>
<evidence type="ECO:0000313" key="4">
    <source>
        <dbReference type="EMBL" id="GAH13872.1"/>
    </source>
</evidence>
<sequence length="102" mass="11326">MLMETDKLEKLRKTVVRGAQEIYSKGLVEDGEGNVSVRINKNEILVTPTSTKYDLLSPELIVHMGLDGTVLGSGKIPSTEVKMHLAVYKDRPKVKCSPIHFC</sequence>
<evidence type="ECO:0000259" key="3">
    <source>
        <dbReference type="Pfam" id="PF00596"/>
    </source>
</evidence>
<evidence type="ECO:0000256" key="1">
    <source>
        <dbReference type="ARBA" id="ARBA00022723"/>
    </source>
</evidence>
<accession>X1D149</accession>
<dbReference type="GO" id="GO:0005829">
    <property type="term" value="C:cytosol"/>
    <property type="evidence" value="ECO:0007669"/>
    <property type="project" value="TreeGrafter"/>
</dbReference>
<comment type="caution">
    <text evidence="4">The sequence shown here is derived from an EMBL/GenBank/DDBJ whole genome shotgun (WGS) entry which is preliminary data.</text>
</comment>
<dbReference type="GO" id="GO:0019323">
    <property type="term" value="P:pentose catabolic process"/>
    <property type="evidence" value="ECO:0007669"/>
    <property type="project" value="TreeGrafter"/>
</dbReference>
<dbReference type="Pfam" id="PF00596">
    <property type="entry name" value="Aldolase_II"/>
    <property type="match status" value="1"/>
</dbReference>
<dbReference type="GO" id="GO:0016832">
    <property type="term" value="F:aldehyde-lyase activity"/>
    <property type="evidence" value="ECO:0007669"/>
    <property type="project" value="TreeGrafter"/>
</dbReference>
<proteinExistence type="predicted"/>
<feature type="domain" description="Class II aldolase/adducin N-terminal" evidence="3">
    <location>
        <begin position="15"/>
        <end position="96"/>
    </location>
</feature>
<gene>
    <name evidence="4" type="ORF">S01H4_60118</name>
</gene>
<dbReference type="InterPro" id="IPR036409">
    <property type="entry name" value="Aldolase_II/adducin_N_sf"/>
</dbReference>
<dbReference type="EMBL" id="BART01035378">
    <property type="protein sequence ID" value="GAH13872.1"/>
    <property type="molecule type" value="Genomic_DNA"/>
</dbReference>
<dbReference type="Gene3D" id="3.40.225.10">
    <property type="entry name" value="Class II aldolase/adducin N-terminal domain"/>
    <property type="match status" value="1"/>
</dbReference>
<dbReference type="SUPFAM" id="SSF53639">
    <property type="entry name" value="AraD/HMP-PK domain-like"/>
    <property type="match status" value="1"/>
</dbReference>
<keyword evidence="1" id="KW-0479">Metal-binding</keyword>
<dbReference type="InterPro" id="IPR001303">
    <property type="entry name" value="Aldolase_II/adducin_N"/>
</dbReference>
<dbReference type="PANTHER" id="PTHR22789:SF0">
    <property type="entry name" value="3-OXO-TETRONATE 4-PHOSPHATE DECARBOXYLASE-RELATED"/>
    <property type="match status" value="1"/>
</dbReference>
<evidence type="ECO:0000256" key="2">
    <source>
        <dbReference type="ARBA" id="ARBA00023239"/>
    </source>
</evidence>
<dbReference type="InterPro" id="IPR050197">
    <property type="entry name" value="Aldolase_class_II_sugar_metab"/>
</dbReference>
<name>X1D149_9ZZZZ</name>
<keyword evidence="2" id="KW-0456">Lyase</keyword>
<reference evidence="4" key="1">
    <citation type="journal article" date="2014" name="Front. Microbiol.">
        <title>High frequency of phylogenetically diverse reductive dehalogenase-homologous genes in deep subseafloor sedimentary metagenomes.</title>
        <authorList>
            <person name="Kawai M."/>
            <person name="Futagami T."/>
            <person name="Toyoda A."/>
            <person name="Takaki Y."/>
            <person name="Nishi S."/>
            <person name="Hori S."/>
            <person name="Arai W."/>
            <person name="Tsubouchi T."/>
            <person name="Morono Y."/>
            <person name="Uchiyama I."/>
            <person name="Ito T."/>
            <person name="Fujiyama A."/>
            <person name="Inagaki F."/>
            <person name="Takami H."/>
        </authorList>
    </citation>
    <scope>NUCLEOTIDE SEQUENCE</scope>
    <source>
        <strain evidence="4">Expedition CK06-06</strain>
    </source>
</reference>
<organism evidence="4">
    <name type="scientific">marine sediment metagenome</name>
    <dbReference type="NCBI Taxonomy" id="412755"/>
    <lineage>
        <taxon>unclassified sequences</taxon>
        <taxon>metagenomes</taxon>
        <taxon>ecological metagenomes</taxon>
    </lineage>
</organism>
<dbReference type="GO" id="GO:0046872">
    <property type="term" value="F:metal ion binding"/>
    <property type="evidence" value="ECO:0007669"/>
    <property type="project" value="UniProtKB-KW"/>
</dbReference>
<dbReference type="PANTHER" id="PTHR22789">
    <property type="entry name" value="FUCULOSE PHOSPHATE ALDOLASE"/>
    <property type="match status" value="1"/>
</dbReference>